<evidence type="ECO:0000256" key="1">
    <source>
        <dbReference type="ARBA" id="ARBA00009505"/>
    </source>
</evidence>
<dbReference type="EMBL" id="KQ965733">
    <property type="protein sequence ID" value="KXS21186.1"/>
    <property type="molecule type" value="Genomic_DNA"/>
</dbReference>
<comment type="subcellular location">
    <subcellularLocation>
        <location evidence="2">Peroxisome membrane</location>
    </subcellularLocation>
</comment>
<dbReference type="GO" id="GO:0005778">
    <property type="term" value="C:peroxisomal membrane"/>
    <property type="evidence" value="ECO:0007669"/>
    <property type="project" value="UniProtKB-SubCell"/>
</dbReference>
<feature type="signal peptide" evidence="4">
    <location>
        <begin position="1"/>
        <end position="21"/>
    </location>
</feature>
<dbReference type="Proteomes" id="UP000070544">
    <property type="component" value="Unassembled WGS sequence"/>
</dbReference>
<feature type="compositionally biased region" description="Polar residues" evidence="3">
    <location>
        <begin position="144"/>
        <end position="158"/>
    </location>
</feature>
<comment type="similarity">
    <text evidence="1 2">Belongs to the peroxin-16 family.</text>
</comment>
<keyword evidence="6" id="KW-1185">Reference proteome</keyword>
<dbReference type="PANTHER" id="PTHR13299">
    <property type="entry name" value="PEROXISOMAL MEMBRANE PROTEIN PEX16"/>
    <property type="match status" value="1"/>
</dbReference>
<dbReference type="InterPro" id="IPR013919">
    <property type="entry name" value="Pex16"/>
</dbReference>
<keyword evidence="4" id="KW-0732">Signal</keyword>
<dbReference type="OrthoDB" id="2021143at2759"/>
<dbReference type="Pfam" id="PF08610">
    <property type="entry name" value="Pex16"/>
    <property type="match status" value="1"/>
</dbReference>
<evidence type="ECO:0000256" key="2">
    <source>
        <dbReference type="RuleBase" id="RU365003"/>
    </source>
</evidence>
<accession>A0A139AWS3</accession>
<sequence>MALHPNLAAAAGVLAVPLATATQAWNAYVDLVERNAQQIVAGEAVARNATYFLPSLQGHLEQRGLAGWLPDTEFTMELFLSAVNIQATLTDAILAHHHPVNPATPLASSLHNKYVRAMFASAVLEPPRLEDALALPDLPKPSAQPRSPSSTAITSGQTKPRPLAHLAHLYVNLSNTWRRVLALLSSRLLSVPSFLRHLYRPASYLLAILLHTQVLLELITLRARGNPARWRLVTALEGAKAACRLYMLFASGHRMVLDPPVPERDYDASLPAEVGAPDGVADPAKRPAAESATQGMPTLTSVMACTVPPPGSMSVQAQAGPAAMLAGLGGAGATPGTPAEAYLAKAALVDAGSVRPRDLVGKCRVGGVRWWGEVGYSVRGLVYVLLLRRFPRRPILATIASLLLSLLSSIVSRRHLLLHELPWDHPRGDNEDKGEEHTEVKRGRKPTALEKREYERRMFLLAYVLVQRGVWDGWTRPKLESFVSWTSGKFLINLVGNIVNDYKTSWDTIYFHTVGS</sequence>
<feature type="chain" id="PRO_5007296482" description="Peroxisomal membrane protein PEX16" evidence="4">
    <location>
        <begin position="22"/>
        <end position="516"/>
    </location>
</feature>
<gene>
    <name evidence="5" type="ORF">M427DRAFT_51446</name>
</gene>
<protein>
    <recommendedName>
        <fullName evidence="2">Peroxisomal membrane protein PEX16</fullName>
    </recommendedName>
</protein>
<dbReference type="PANTHER" id="PTHR13299:SF0">
    <property type="entry name" value="PEROXISOMAL MEMBRANE PROTEIN PEX16"/>
    <property type="match status" value="1"/>
</dbReference>
<proteinExistence type="inferred from homology"/>
<evidence type="ECO:0000256" key="4">
    <source>
        <dbReference type="SAM" id="SignalP"/>
    </source>
</evidence>
<keyword evidence="2" id="KW-0576">Peroxisome</keyword>
<evidence type="ECO:0000313" key="6">
    <source>
        <dbReference type="Proteomes" id="UP000070544"/>
    </source>
</evidence>
<organism evidence="5 6">
    <name type="scientific">Gonapodya prolifera (strain JEL478)</name>
    <name type="common">Monoblepharis prolifera</name>
    <dbReference type="NCBI Taxonomy" id="1344416"/>
    <lineage>
        <taxon>Eukaryota</taxon>
        <taxon>Fungi</taxon>
        <taxon>Fungi incertae sedis</taxon>
        <taxon>Chytridiomycota</taxon>
        <taxon>Chytridiomycota incertae sedis</taxon>
        <taxon>Monoblepharidomycetes</taxon>
        <taxon>Monoblepharidales</taxon>
        <taxon>Gonapodyaceae</taxon>
        <taxon>Gonapodya</taxon>
    </lineage>
</organism>
<evidence type="ECO:0000313" key="5">
    <source>
        <dbReference type="EMBL" id="KXS21186.1"/>
    </source>
</evidence>
<keyword evidence="2" id="KW-0962">Peroxisome biogenesis</keyword>
<dbReference type="STRING" id="1344416.A0A139AWS3"/>
<name>A0A139AWS3_GONPJ</name>
<evidence type="ECO:0000256" key="3">
    <source>
        <dbReference type="SAM" id="MobiDB-lite"/>
    </source>
</evidence>
<dbReference type="AlphaFoldDB" id="A0A139AWS3"/>
<feature type="region of interest" description="Disordered" evidence="3">
    <location>
        <begin position="134"/>
        <end position="158"/>
    </location>
</feature>
<dbReference type="GO" id="GO:0007031">
    <property type="term" value="P:peroxisome organization"/>
    <property type="evidence" value="ECO:0007669"/>
    <property type="project" value="UniProtKB-KW"/>
</dbReference>
<reference evidence="5 6" key="1">
    <citation type="journal article" date="2015" name="Genome Biol. Evol.">
        <title>Phylogenomic analyses indicate that early fungi evolved digesting cell walls of algal ancestors of land plants.</title>
        <authorList>
            <person name="Chang Y."/>
            <person name="Wang S."/>
            <person name="Sekimoto S."/>
            <person name="Aerts A.L."/>
            <person name="Choi C."/>
            <person name="Clum A."/>
            <person name="LaButti K.M."/>
            <person name="Lindquist E.A."/>
            <person name="Yee Ngan C."/>
            <person name="Ohm R.A."/>
            <person name="Salamov A.A."/>
            <person name="Grigoriev I.V."/>
            <person name="Spatafora J.W."/>
            <person name="Berbee M.L."/>
        </authorList>
    </citation>
    <scope>NUCLEOTIDE SEQUENCE [LARGE SCALE GENOMIC DNA]</scope>
    <source>
        <strain evidence="5 6">JEL478</strain>
    </source>
</reference>